<evidence type="ECO:0000256" key="3">
    <source>
        <dbReference type="SAM" id="MobiDB-lite"/>
    </source>
</evidence>
<name>A0ABR2HXH1_9EUKA</name>
<evidence type="ECO:0008006" key="6">
    <source>
        <dbReference type="Google" id="ProtNLM"/>
    </source>
</evidence>
<evidence type="ECO:0000313" key="4">
    <source>
        <dbReference type="EMBL" id="KAK8853964.1"/>
    </source>
</evidence>
<organism evidence="4 5">
    <name type="scientific">Tritrichomonas musculus</name>
    <dbReference type="NCBI Taxonomy" id="1915356"/>
    <lineage>
        <taxon>Eukaryota</taxon>
        <taxon>Metamonada</taxon>
        <taxon>Parabasalia</taxon>
        <taxon>Tritrichomonadida</taxon>
        <taxon>Tritrichomonadidae</taxon>
        <taxon>Tritrichomonas</taxon>
    </lineage>
</organism>
<evidence type="ECO:0000256" key="1">
    <source>
        <dbReference type="ARBA" id="ARBA00023054"/>
    </source>
</evidence>
<protein>
    <recommendedName>
        <fullName evidence="6">Viral A-type inclusion protein</fullName>
    </recommendedName>
</protein>
<sequence length="978" mass="114996">MTIDRNEAFKHNSCKKLAQLGKVIFTLTANEIDKDEEKQQIRKEYENSITELFEKQYKQAESIHTNLVRFRKSCIDKSCSEYGNYYKQLKNEYSEIITNQTKKLQDIITELKHAKDLLKETNKNTASQLKQVNSTADNYFNEIKGGNDDSRLSQKKEAIEATSDITKKTENLLLEFEKNLKEMKSQFNNESKKIKKEISKLFKGAVMKRKDELVALYKKTITLKSEAGSIRNDYNNIIQNHQKQSKSLIETRNSILNAIMHGNRDLKKQKDNLALQESKNQKLRQQELNELTKNLKNARATQKQELDKIDSKINEKKYQIQKLLERNSSNSKSRDTALESITECLIRDFEEEMLRRKADYDQVSSEILNIHNENEILIQWSEKVVSQAIEKANNKLITFQYKSEQNDKNSLTAFEEEKSELQKQLDEKLHFLNEDDTSAEIQGSPQKSSEKVSLEKLQKEFNETEEKQQKEFQEKFQKTRKEIESYRNSTKTRQEQHVTELETSKSRREKEKQKKIDELCQKNRKEIESKIDEKSKEKQEKIKNLMESENDTTAQLNQTKNFNQKKAKLESLLEFVNKQINDKKNEIEKASTKFQNDLSAVDKSKRQLQRRIETETRKIDDEYEMKIQVAQVNLSKAIENISKLFDADENQRGREVIEAIRKVREKRNKNSDMISRKNKELEDLKQQNKIEINELNEKLNKIQAGDREFQLKKEIENYENKTNEMLNEIETEKSTKIQVINDSISKLTTEHEKNKKKIESQIKQNEKEFLEKSHQIEAEIKAAERFKDERISKLQEEFAQKEEELAKKHASECEKMRKRIETAKSRIDDFEKESKVNYSKQTDSWQKNAEDKQKEIWNQINAEMNEINDRNEKLENEISGLWEKQSEIEKRIIDPPQRNEEKEKIEQLKSEIALKTDEINSKFDNLFNLLSQGPDQNLVQASKTGSKSSLLKTSKQKVLTKSPSNSSILQALPPLEGM</sequence>
<dbReference type="PANTHER" id="PTHR18870:SF9">
    <property type="entry name" value="PROTEIN TAG-278-RELATED"/>
    <property type="match status" value="1"/>
</dbReference>
<comment type="caution">
    <text evidence="4">The sequence shown here is derived from an EMBL/GenBank/DDBJ whole genome shotgun (WGS) entry which is preliminary data.</text>
</comment>
<feature type="coiled-coil region" evidence="2">
    <location>
        <begin position="857"/>
        <end position="918"/>
    </location>
</feature>
<feature type="compositionally biased region" description="Basic and acidic residues" evidence="3">
    <location>
        <begin position="492"/>
        <end position="517"/>
    </location>
</feature>
<feature type="coiled-coil region" evidence="2">
    <location>
        <begin position="667"/>
        <end position="833"/>
    </location>
</feature>
<feature type="region of interest" description="Disordered" evidence="3">
    <location>
        <begin position="482"/>
        <end position="517"/>
    </location>
</feature>
<proteinExistence type="predicted"/>
<evidence type="ECO:0000313" key="5">
    <source>
        <dbReference type="Proteomes" id="UP001470230"/>
    </source>
</evidence>
<evidence type="ECO:0000256" key="2">
    <source>
        <dbReference type="SAM" id="Coils"/>
    </source>
</evidence>
<feature type="coiled-coil region" evidence="2">
    <location>
        <begin position="266"/>
        <end position="326"/>
    </location>
</feature>
<feature type="coiled-coil region" evidence="2">
    <location>
        <begin position="524"/>
        <end position="625"/>
    </location>
</feature>
<dbReference type="Proteomes" id="UP001470230">
    <property type="component" value="Unassembled WGS sequence"/>
</dbReference>
<accession>A0ABR2HXH1</accession>
<keyword evidence="1 2" id="KW-0175">Coiled coil</keyword>
<dbReference type="EMBL" id="JAPFFF010000021">
    <property type="protein sequence ID" value="KAK8853964.1"/>
    <property type="molecule type" value="Genomic_DNA"/>
</dbReference>
<gene>
    <name evidence="4" type="ORF">M9Y10_016513</name>
</gene>
<feature type="coiled-coil region" evidence="2">
    <location>
        <begin position="166"/>
        <end position="197"/>
    </location>
</feature>
<reference evidence="4 5" key="1">
    <citation type="submission" date="2024-04" db="EMBL/GenBank/DDBJ databases">
        <title>Tritrichomonas musculus Genome.</title>
        <authorList>
            <person name="Alves-Ferreira E."/>
            <person name="Grigg M."/>
            <person name="Lorenzi H."/>
            <person name="Galac M."/>
        </authorList>
    </citation>
    <scope>NUCLEOTIDE SEQUENCE [LARGE SCALE GENOMIC DNA]</scope>
    <source>
        <strain evidence="4 5">EAF2021</strain>
    </source>
</reference>
<dbReference type="PANTHER" id="PTHR18870">
    <property type="entry name" value="PROTEIN TAG-278-RELATED"/>
    <property type="match status" value="1"/>
</dbReference>
<keyword evidence="5" id="KW-1185">Reference proteome</keyword>